<dbReference type="VEuPathDB" id="VectorBase:PPAPM1_012077"/>
<organism evidence="3 4">
    <name type="scientific">Phlebotomus papatasi</name>
    <name type="common">Sandfly</name>
    <dbReference type="NCBI Taxonomy" id="29031"/>
    <lineage>
        <taxon>Eukaryota</taxon>
        <taxon>Metazoa</taxon>
        <taxon>Ecdysozoa</taxon>
        <taxon>Arthropoda</taxon>
        <taxon>Hexapoda</taxon>
        <taxon>Insecta</taxon>
        <taxon>Pterygota</taxon>
        <taxon>Neoptera</taxon>
        <taxon>Endopterygota</taxon>
        <taxon>Diptera</taxon>
        <taxon>Nematocera</taxon>
        <taxon>Psychodoidea</taxon>
        <taxon>Psychodidae</taxon>
        <taxon>Phlebotomus</taxon>
        <taxon>Phlebotomus</taxon>
    </lineage>
</organism>
<dbReference type="CDD" id="cd02440">
    <property type="entry name" value="AdoMet_MTases"/>
    <property type="match status" value="1"/>
</dbReference>
<evidence type="ECO:0000259" key="1">
    <source>
        <dbReference type="Pfam" id="PF08241"/>
    </source>
</evidence>
<dbReference type="Proteomes" id="UP000092462">
    <property type="component" value="Unassembled WGS sequence"/>
</dbReference>
<evidence type="ECO:0000259" key="2">
    <source>
        <dbReference type="Pfam" id="PF08242"/>
    </source>
</evidence>
<dbReference type="InterPro" id="IPR013217">
    <property type="entry name" value="Methyltransf_12"/>
</dbReference>
<dbReference type="GO" id="GO:0008757">
    <property type="term" value="F:S-adenosylmethionine-dependent methyltransferase activity"/>
    <property type="evidence" value="ECO:0007669"/>
    <property type="project" value="InterPro"/>
</dbReference>
<evidence type="ECO:0000313" key="3">
    <source>
        <dbReference type="EnsemblMetazoa" id="PPAI009810-PA"/>
    </source>
</evidence>
<dbReference type="Pfam" id="PF08242">
    <property type="entry name" value="Methyltransf_12"/>
    <property type="match status" value="1"/>
</dbReference>
<keyword evidence="4" id="KW-1185">Reference proteome</keyword>
<protein>
    <recommendedName>
        <fullName evidence="5">Methyltransferase type 12 domain-containing protein</fullName>
    </recommendedName>
</protein>
<name>A0A1B0F0K8_PHLPP</name>
<evidence type="ECO:0000313" key="4">
    <source>
        <dbReference type="Proteomes" id="UP000092462"/>
    </source>
</evidence>
<proteinExistence type="predicted"/>
<reference evidence="3" key="1">
    <citation type="submission" date="2022-08" db="UniProtKB">
        <authorList>
            <consortium name="EnsemblMetazoa"/>
        </authorList>
    </citation>
    <scope>IDENTIFICATION</scope>
    <source>
        <strain evidence="3">Israel</strain>
    </source>
</reference>
<dbReference type="InterPro" id="IPR013216">
    <property type="entry name" value="Methyltransf_11"/>
</dbReference>
<dbReference type="Pfam" id="PF08241">
    <property type="entry name" value="Methyltransf_11"/>
    <property type="match status" value="1"/>
</dbReference>
<dbReference type="SUPFAM" id="SSF53335">
    <property type="entry name" value="S-adenosyl-L-methionine-dependent methyltransferases"/>
    <property type="match status" value="2"/>
</dbReference>
<dbReference type="EnsemblMetazoa" id="PPAI009810-RA">
    <property type="protein sequence ID" value="PPAI009810-PA"/>
    <property type="gene ID" value="PPAI009810"/>
</dbReference>
<dbReference type="EMBL" id="AJVK01007297">
    <property type="status" value="NOT_ANNOTATED_CDS"/>
    <property type="molecule type" value="Genomic_DNA"/>
</dbReference>
<dbReference type="VEuPathDB" id="VectorBase:PPAI009810"/>
<dbReference type="InterPro" id="IPR029063">
    <property type="entry name" value="SAM-dependent_MTases_sf"/>
</dbReference>
<dbReference type="Gene3D" id="3.40.50.150">
    <property type="entry name" value="Vaccinia Virus protein VP39"/>
    <property type="match status" value="2"/>
</dbReference>
<dbReference type="PANTHER" id="PTHR43861:SF1">
    <property type="entry name" value="TRANS-ACONITATE 2-METHYLTRANSFERASE"/>
    <property type="match status" value="1"/>
</dbReference>
<evidence type="ECO:0008006" key="5">
    <source>
        <dbReference type="Google" id="ProtNLM"/>
    </source>
</evidence>
<feature type="domain" description="Methyltransferase type 12" evidence="2">
    <location>
        <begin position="207"/>
        <end position="308"/>
    </location>
</feature>
<feature type="domain" description="Methyltransferase type 11" evidence="1">
    <location>
        <begin position="26"/>
        <end position="71"/>
    </location>
</feature>
<dbReference type="PANTHER" id="PTHR43861">
    <property type="entry name" value="TRANS-ACONITATE 2-METHYLTRANSFERASE-RELATED"/>
    <property type="match status" value="1"/>
</dbReference>
<dbReference type="VEuPathDB" id="VectorBase:PPAPM1_003184"/>
<accession>A0A1B0F0K8</accession>
<dbReference type="AlphaFoldDB" id="A0A1B0F0K8"/>
<sequence>MIELEKKNFKGCDRVSCEVLDIGTKISEQKLKDLGTFDHVMSFFCLMWVPDQETAMENIFKLVKPGGDCFIVLAANSTIIDAVTSVCESPRWKEYFIGWQDFYAFPYRKLDETKEKGMKFLKNAGFVDIKADLMTNYIKFLSDEQKVNFLSSMPNKFSKEVTKEEENEIIKERIQHLTKSQQAAKDDDNAGKYDWINWRKDGHDSLLDIGSGPGNTIREVLYPLLPINFSRLVLSDISGPMVELQKREFQGYDRVSCEVLDIGTQISDDMSKKLGTFDHVTSFFCLMWVADQQIAMDNVYKLLKPGGDCFLVIVADSPIFDAICSVCEKPRWKEYFIGWKDF</sequence>